<dbReference type="Gene3D" id="3.30.160.20">
    <property type="match status" value="1"/>
</dbReference>
<dbReference type="EMBL" id="MK072499">
    <property type="protein sequence ID" value="AYV86225.1"/>
    <property type="molecule type" value="Genomic_DNA"/>
</dbReference>
<name>A0A3G5AG88_9VIRU</name>
<protein>
    <recommendedName>
        <fullName evidence="4">DRBM domain-containing protein</fullName>
    </recommendedName>
</protein>
<gene>
    <name evidence="5" type="ORF">Solumvirus2_32</name>
</gene>
<keyword evidence="1" id="KW-0677">Repeat</keyword>
<dbReference type="Pfam" id="PF00035">
    <property type="entry name" value="dsrm"/>
    <property type="match status" value="1"/>
</dbReference>
<dbReference type="PANTHER" id="PTHR46031:SF26">
    <property type="entry name" value="DOUBLE-STRANDED RNA-BINDING PROTEIN 2"/>
    <property type="match status" value="1"/>
</dbReference>
<evidence type="ECO:0000256" key="3">
    <source>
        <dbReference type="PROSITE-ProRule" id="PRU00266"/>
    </source>
</evidence>
<sequence>MSAGSSNNSGKPAKTELQEWCMQQFFPKYVTKQSGPSHMPNFTSIVSIGGIDFTGEGKTRIDAENSAAKEAIIQLNDQAKKSKDISTDEMLSAVGKGVINIVKSGISASTAAVSAVADVTAGLIPNKKPDSVDKKHVTFNSASIITNVKDGKHSMLMFIDGLTTTVTITDAVKNPNIAFAIFYPKDINIPSDVPTKSICSNVEVICTGVNHSACSITMVCAISESLSDNDHIKHVIVGKSDQCSYMQQVLGINYFGTVSEALNKK</sequence>
<organism evidence="5">
    <name type="scientific">Solumvirus sp</name>
    <dbReference type="NCBI Taxonomy" id="2487773"/>
    <lineage>
        <taxon>Viruses</taxon>
        <taxon>Pithoviruses</taxon>
    </lineage>
</organism>
<dbReference type="GO" id="GO:0003723">
    <property type="term" value="F:RNA binding"/>
    <property type="evidence" value="ECO:0007669"/>
    <property type="project" value="UniProtKB-UniRule"/>
</dbReference>
<evidence type="ECO:0000313" key="5">
    <source>
        <dbReference type="EMBL" id="AYV86225.1"/>
    </source>
</evidence>
<feature type="domain" description="DRBM" evidence="4">
    <location>
        <begin position="12"/>
        <end position="77"/>
    </location>
</feature>
<keyword evidence="2 3" id="KW-0694">RNA-binding</keyword>
<accession>A0A3G5AG88</accession>
<evidence type="ECO:0000259" key="4">
    <source>
        <dbReference type="PROSITE" id="PS50137"/>
    </source>
</evidence>
<dbReference type="InterPro" id="IPR014720">
    <property type="entry name" value="dsRBD_dom"/>
</dbReference>
<dbReference type="SUPFAM" id="SSF54768">
    <property type="entry name" value="dsRNA-binding domain-like"/>
    <property type="match status" value="1"/>
</dbReference>
<proteinExistence type="predicted"/>
<evidence type="ECO:0000256" key="2">
    <source>
        <dbReference type="ARBA" id="ARBA00022884"/>
    </source>
</evidence>
<dbReference type="PROSITE" id="PS50137">
    <property type="entry name" value="DS_RBD"/>
    <property type="match status" value="1"/>
</dbReference>
<reference evidence="5" key="1">
    <citation type="submission" date="2018-10" db="EMBL/GenBank/DDBJ databases">
        <title>Hidden diversity of soil giant viruses.</title>
        <authorList>
            <person name="Schulz F."/>
            <person name="Alteio L."/>
            <person name="Goudeau D."/>
            <person name="Ryan E.M."/>
            <person name="Malmstrom R.R."/>
            <person name="Blanchard J."/>
            <person name="Woyke T."/>
        </authorList>
    </citation>
    <scope>NUCLEOTIDE SEQUENCE</scope>
    <source>
        <strain evidence="5">SMV1</strain>
    </source>
</reference>
<evidence type="ECO:0000256" key="1">
    <source>
        <dbReference type="ARBA" id="ARBA00022737"/>
    </source>
</evidence>
<dbReference type="CDD" id="cd10845">
    <property type="entry name" value="DSRM_RNAse_III_family"/>
    <property type="match status" value="1"/>
</dbReference>
<dbReference type="SMART" id="SM00358">
    <property type="entry name" value="DSRM"/>
    <property type="match status" value="1"/>
</dbReference>
<dbReference type="PANTHER" id="PTHR46031">
    <property type="match status" value="1"/>
</dbReference>